<dbReference type="Pfam" id="PF07589">
    <property type="entry name" value="PEP-CTERM"/>
    <property type="match status" value="1"/>
</dbReference>
<keyword evidence="1" id="KW-0732">Signal</keyword>
<dbReference type="EMBL" id="AP026866">
    <property type="protein sequence ID" value="BDS06820.1"/>
    <property type="molecule type" value="Genomic_DNA"/>
</dbReference>
<feature type="domain" description="Ice-binding protein C-terminal" evidence="2">
    <location>
        <begin position="213"/>
        <end position="234"/>
    </location>
</feature>
<protein>
    <recommendedName>
        <fullName evidence="2">Ice-binding protein C-terminal domain-containing protein</fullName>
    </recommendedName>
</protein>
<accession>A0AAT9FLD0</accession>
<dbReference type="NCBIfam" id="TIGR02595">
    <property type="entry name" value="PEP_CTERM"/>
    <property type="match status" value="1"/>
</dbReference>
<evidence type="ECO:0000259" key="2">
    <source>
        <dbReference type="Pfam" id="PF07589"/>
    </source>
</evidence>
<dbReference type="AlphaFoldDB" id="A0AAT9FLD0"/>
<feature type="chain" id="PRO_5043815199" description="Ice-binding protein C-terminal domain-containing protein" evidence="1">
    <location>
        <begin position="21"/>
        <end position="235"/>
    </location>
</feature>
<proteinExistence type="predicted"/>
<dbReference type="InterPro" id="IPR013424">
    <property type="entry name" value="Ice-binding_C"/>
</dbReference>
<reference evidence="3" key="1">
    <citation type="submission" date="2024-07" db="EMBL/GenBank/DDBJ databases">
        <title>Complete genome sequence of Verrucomicrobiaceae bacterium NT6N.</title>
        <authorList>
            <person name="Huang C."/>
            <person name="Takami H."/>
            <person name="Hamasaki K."/>
        </authorList>
    </citation>
    <scope>NUCLEOTIDE SEQUENCE</scope>
    <source>
        <strain evidence="3">NT6N</strain>
    </source>
</reference>
<organism evidence="3">
    <name type="scientific">Oceaniferula spumae</name>
    <dbReference type="NCBI Taxonomy" id="2979115"/>
    <lineage>
        <taxon>Bacteria</taxon>
        <taxon>Pseudomonadati</taxon>
        <taxon>Verrucomicrobiota</taxon>
        <taxon>Verrucomicrobiia</taxon>
        <taxon>Verrucomicrobiales</taxon>
        <taxon>Verrucomicrobiaceae</taxon>
        <taxon>Oceaniferula</taxon>
    </lineage>
</organism>
<evidence type="ECO:0000313" key="3">
    <source>
        <dbReference type="EMBL" id="BDS06820.1"/>
    </source>
</evidence>
<feature type="signal peptide" evidence="1">
    <location>
        <begin position="1"/>
        <end position="20"/>
    </location>
</feature>
<sequence>MNMSLCLGLAVVATCATSQAALTWQGTNNTFFQESNWVADGGGTPAANTINPNANITASTGGLILFDNSLGGTSATGIGGSVYLGTGNALQIGGGLSMITTSTNGIRHNNTTGTKTTASIIGGASGSFQFTLDIDWSLDGGSVLTLRGGEVPLNNSTLDFLDSDSILNLTNEDTAAFTSEHLSKITVNGAPAVIGVNLSVVSDGDTGVIVTVIPEPSSAALLGLGGLALVLRRRK</sequence>
<dbReference type="KEGG" id="osu:NT6N_18600"/>
<name>A0AAT9FLD0_9BACT</name>
<evidence type="ECO:0000256" key="1">
    <source>
        <dbReference type="SAM" id="SignalP"/>
    </source>
</evidence>
<gene>
    <name evidence="3" type="ORF">NT6N_18600</name>
</gene>